<sequence>MQENADDFMEIPPTISEPDSEALKEYLKWLGGDLEKDQDLMYIAREALLAEIPDGWILCQRKDGTLDPFYFNPTTGESSWDHPLDPYYKEYFIQQKKLKEKNQNQKDPKPPEPKTHEIKKIRPPTPEKANKRNQIKLTSKSLKHFPFQNFEKDFAFVHPINE</sequence>
<protein>
    <recommendedName>
        <fullName evidence="2">WW domain-containing protein</fullName>
    </recommendedName>
</protein>
<comment type="caution">
    <text evidence="3">The sequence shown here is derived from an EMBL/GenBank/DDBJ whole genome shotgun (WGS) entry which is preliminary data.</text>
</comment>
<dbReference type="InterPro" id="IPR053233">
    <property type="entry name" value="ABRA-related"/>
</dbReference>
<evidence type="ECO:0000313" key="4">
    <source>
        <dbReference type="Proteomes" id="UP001470230"/>
    </source>
</evidence>
<accession>A0ABR2GUZ4</accession>
<dbReference type="Gene3D" id="3.30.1470.10">
    <property type="entry name" value="Photosystem I PsaD, reaction center subunit II"/>
    <property type="match status" value="1"/>
</dbReference>
<gene>
    <name evidence="3" type="ORF">M9Y10_036835</name>
</gene>
<feature type="region of interest" description="Disordered" evidence="1">
    <location>
        <begin position="98"/>
        <end position="133"/>
    </location>
</feature>
<dbReference type="InterPro" id="IPR001202">
    <property type="entry name" value="WW_dom"/>
</dbReference>
<organism evidence="3 4">
    <name type="scientific">Tritrichomonas musculus</name>
    <dbReference type="NCBI Taxonomy" id="1915356"/>
    <lineage>
        <taxon>Eukaryota</taxon>
        <taxon>Metamonada</taxon>
        <taxon>Parabasalia</taxon>
        <taxon>Tritrichomonadida</taxon>
        <taxon>Tritrichomonadidae</taxon>
        <taxon>Tritrichomonas</taxon>
    </lineage>
</organism>
<evidence type="ECO:0000259" key="2">
    <source>
        <dbReference type="PROSITE" id="PS50020"/>
    </source>
</evidence>
<reference evidence="3 4" key="1">
    <citation type="submission" date="2024-04" db="EMBL/GenBank/DDBJ databases">
        <title>Tritrichomonas musculus Genome.</title>
        <authorList>
            <person name="Alves-Ferreira E."/>
            <person name="Grigg M."/>
            <person name="Lorenzi H."/>
            <person name="Galac M."/>
        </authorList>
    </citation>
    <scope>NUCLEOTIDE SEQUENCE [LARGE SCALE GENOMIC DNA]</scope>
    <source>
        <strain evidence="3 4">EAF2021</strain>
    </source>
</reference>
<dbReference type="PANTHER" id="PTHR21715:SF0">
    <property type="entry name" value="RH04127P"/>
    <property type="match status" value="1"/>
</dbReference>
<feature type="compositionally biased region" description="Basic and acidic residues" evidence="1">
    <location>
        <begin position="100"/>
        <end position="120"/>
    </location>
</feature>
<dbReference type="SUPFAM" id="SSF51045">
    <property type="entry name" value="WW domain"/>
    <property type="match status" value="1"/>
</dbReference>
<dbReference type="Proteomes" id="UP001470230">
    <property type="component" value="Unassembled WGS sequence"/>
</dbReference>
<name>A0ABR2GUZ4_9EUKA</name>
<dbReference type="EMBL" id="JAPFFF010000060">
    <property type="protein sequence ID" value="KAK8837402.1"/>
    <property type="molecule type" value="Genomic_DNA"/>
</dbReference>
<dbReference type="InterPro" id="IPR036020">
    <property type="entry name" value="WW_dom_sf"/>
</dbReference>
<evidence type="ECO:0000256" key="1">
    <source>
        <dbReference type="SAM" id="MobiDB-lite"/>
    </source>
</evidence>
<dbReference type="PROSITE" id="PS50020">
    <property type="entry name" value="WW_DOMAIN_2"/>
    <property type="match status" value="1"/>
</dbReference>
<dbReference type="PANTHER" id="PTHR21715">
    <property type="entry name" value="RH04127P"/>
    <property type="match status" value="1"/>
</dbReference>
<proteinExistence type="predicted"/>
<dbReference type="CDD" id="cd00201">
    <property type="entry name" value="WW"/>
    <property type="match status" value="1"/>
</dbReference>
<feature type="domain" description="WW" evidence="2">
    <location>
        <begin position="50"/>
        <end position="85"/>
    </location>
</feature>
<evidence type="ECO:0000313" key="3">
    <source>
        <dbReference type="EMBL" id="KAK8837402.1"/>
    </source>
</evidence>
<keyword evidence="4" id="KW-1185">Reference proteome</keyword>